<name>A0A5J4Q4H8_9ZZZZ</name>
<protein>
    <submittedName>
        <fullName evidence="1">Uncharacterized protein</fullName>
    </submittedName>
</protein>
<comment type="caution">
    <text evidence="1">The sequence shown here is derived from an EMBL/GenBank/DDBJ whole genome shotgun (WGS) entry which is preliminary data.</text>
</comment>
<gene>
    <name evidence="1" type="ORF">EZS27_033792</name>
</gene>
<proteinExistence type="predicted"/>
<accession>A0A5J4Q4H8</accession>
<dbReference type="AlphaFoldDB" id="A0A5J4Q4H8"/>
<dbReference type="EMBL" id="SNRY01005114">
    <property type="protein sequence ID" value="KAA6315804.1"/>
    <property type="molecule type" value="Genomic_DNA"/>
</dbReference>
<reference evidence="1" key="1">
    <citation type="submission" date="2019-03" db="EMBL/GenBank/DDBJ databases">
        <title>Single cell metagenomics reveals metabolic interactions within the superorganism composed of flagellate Streblomastix strix and complex community of Bacteroidetes bacteria on its surface.</title>
        <authorList>
            <person name="Treitli S.C."/>
            <person name="Kolisko M."/>
            <person name="Husnik F."/>
            <person name="Keeling P."/>
            <person name="Hampl V."/>
        </authorList>
    </citation>
    <scope>NUCLEOTIDE SEQUENCE</scope>
    <source>
        <strain evidence="1">STM</strain>
    </source>
</reference>
<sequence>MVISISVSVISIVAVEIYLRYYWGFCDAVLVQENNKFEYIAQPYQERYRFRKHI</sequence>
<organism evidence="1">
    <name type="scientific">termite gut metagenome</name>
    <dbReference type="NCBI Taxonomy" id="433724"/>
    <lineage>
        <taxon>unclassified sequences</taxon>
        <taxon>metagenomes</taxon>
        <taxon>organismal metagenomes</taxon>
    </lineage>
</organism>
<evidence type="ECO:0000313" key="1">
    <source>
        <dbReference type="EMBL" id="KAA6315804.1"/>
    </source>
</evidence>